<proteinExistence type="predicted"/>
<dbReference type="Proteomes" id="UP000009183">
    <property type="component" value="Chromosome 5"/>
</dbReference>
<accession>D7T6G8</accession>
<dbReference type="OMA" id="FSRINHT"/>
<organism evidence="1 2">
    <name type="scientific">Vitis vinifera</name>
    <name type="common">Grape</name>
    <dbReference type="NCBI Taxonomy" id="29760"/>
    <lineage>
        <taxon>Eukaryota</taxon>
        <taxon>Viridiplantae</taxon>
        <taxon>Streptophyta</taxon>
        <taxon>Embryophyta</taxon>
        <taxon>Tracheophyta</taxon>
        <taxon>Spermatophyta</taxon>
        <taxon>Magnoliopsida</taxon>
        <taxon>eudicotyledons</taxon>
        <taxon>Gunneridae</taxon>
        <taxon>Pentapetalae</taxon>
        <taxon>rosids</taxon>
        <taxon>Vitales</taxon>
        <taxon>Vitaceae</taxon>
        <taxon>Viteae</taxon>
        <taxon>Vitis</taxon>
    </lineage>
</organism>
<keyword evidence="2" id="KW-1185">Reference proteome</keyword>
<sequence>MKNKIIFSRINHTREGIILFSKLCEISTGRRAIKEDSLPILLTKKSIVVIILSSEYIIHQGDFVKANRISSSDQPQLLYISIFLSQEDFPPALIAWTAITNFICEGLNPIFFTSSKFSLNKFGLTMNAIG</sequence>
<evidence type="ECO:0000313" key="1">
    <source>
        <dbReference type="EMBL" id="CBI26089.3"/>
    </source>
</evidence>
<evidence type="ECO:0000313" key="2">
    <source>
        <dbReference type="Proteomes" id="UP000009183"/>
    </source>
</evidence>
<name>D7T6G8_VITVI</name>
<dbReference type="eggNOG" id="ENOG502SE8K">
    <property type="taxonomic scope" value="Eukaryota"/>
</dbReference>
<dbReference type="InParanoid" id="D7T6G8"/>
<reference evidence="2" key="1">
    <citation type="journal article" date="2007" name="Nature">
        <title>The grapevine genome sequence suggests ancestral hexaploidization in major angiosperm phyla.</title>
        <authorList>
            <consortium name="The French-Italian Public Consortium for Grapevine Genome Characterization."/>
            <person name="Jaillon O."/>
            <person name="Aury J.-M."/>
            <person name="Noel B."/>
            <person name="Policriti A."/>
            <person name="Clepet C."/>
            <person name="Casagrande A."/>
            <person name="Choisne N."/>
            <person name="Aubourg S."/>
            <person name="Vitulo N."/>
            <person name="Jubin C."/>
            <person name="Vezzi A."/>
            <person name="Legeai F."/>
            <person name="Hugueney P."/>
            <person name="Dasilva C."/>
            <person name="Horner D."/>
            <person name="Mica E."/>
            <person name="Jublot D."/>
            <person name="Poulain J."/>
            <person name="Bruyere C."/>
            <person name="Billault A."/>
            <person name="Segurens B."/>
            <person name="Gouyvenoux M."/>
            <person name="Ugarte E."/>
            <person name="Cattonaro F."/>
            <person name="Anthouard V."/>
            <person name="Vico V."/>
            <person name="Del Fabbro C."/>
            <person name="Alaux M."/>
            <person name="Di Gaspero G."/>
            <person name="Dumas V."/>
            <person name="Felice N."/>
            <person name="Paillard S."/>
            <person name="Juman I."/>
            <person name="Moroldo M."/>
            <person name="Scalabrin S."/>
            <person name="Canaguier A."/>
            <person name="Le Clainche I."/>
            <person name="Malacrida G."/>
            <person name="Durand E."/>
            <person name="Pesole G."/>
            <person name="Laucou V."/>
            <person name="Chatelet P."/>
            <person name="Merdinoglu D."/>
            <person name="Delledonne M."/>
            <person name="Pezzotti M."/>
            <person name="Lecharny A."/>
            <person name="Scarpelli C."/>
            <person name="Artiguenave F."/>
            <person name="Pe M.E."/>
            <person name="Valle G."/>
            <person name="Morgante M."/>
            <person name="Caboche M."/>
            <person name="Adam-Blondon A.-F."/>
            <person name="Weissenbach J."/>
            <person name="Quetier F."/>
            <person name="Wincker P."/>
        </authorList>
    </citation>
    <scope>NUCLEOTIDE SEQUENCE [LARGE SCALE GENOMIC DNA]</scope>
    <source>
        <strain evidence="2">cv. Pinot noir / PN40024</strain>
    </source>
</reference>
<gene>
    <name evidence="1" type="ordered locus">VIT_05s0020g01620</name>
</gene>
<dbReference type="HOGENOM" id="CLU_1941925_0_0_1"/>
<protein>
    <submittedName>
        <fullName evidence="1">Uncharacterized protein</fullName>
    </submittedName>
</protein>
<dbReference type="EMBL" id="FN595749">
    <property type="protein sequence ID" value="CBI26089.3"/>
    <property type="molecule type" value="Genomic_DNA"/>
</dbReference>
<dbReference type="PaxDb" id="29760-VIT_05s0020g01620.t01"/>
<dbReference type="AlphaFoldDB" id="D7T6G8"/>